<dbReference type="PANTHER" id="PTHR30572:SF4">
    <property type="entry name" value="ABC TRANSPORTER PERMEASE YTRF"/>
    <property type="match status" value="1"/>
</dbReference>
<dbReference type="Proteomes" id="UP001205603">
    <property type="component" value="Unassembled WGS sequence"/>
</dbReference>
<evidence type="ECO:0000256" key="1">
    <source>
        <dbReference type="ARBA" id="ARBA00004651"/>
    </source>
</evidence>
<dbReference type="Pfam" id="PF02687">
    <property type="entry name" value="FtsX"/>
    <property type="match status" value="1"/>
</dbReference>
<reference evidence="10 11" key="1">
    <citation type="submission" date="2022-07" db="EMBL/GenBank/DDBJ databases">
        <title>Fecal culturing of patients with breast cancer.</title>
        <authorList>
            <person name="Teng N.M.Y."/>
            <person name="Kiu R."/>
            <person name="Evans R."/>
            <person name="Baker D.J."/>
            <person name="Zenner C."/>
            <person name="Robinson S.D."/>
            <person name="Hall L.J."/>
        </authorList>
    </citation>
    <scope>NUCLEOTIDE SEQUENCE [LARGE SCALE GENOMIC DNA]</scope>
    <source>
        <strain evidence="10 11">LH1063</strain>
    </source>
</reference>
<keyword evidence="3 7" id="KW-0812">Transmembrane</keyword>
<evidence type="ECO:0000256" key="2">
    <source>
        <dbReference type="ARBA" id="ARBA00022475"/>
    </source>
</evidence>
<gene>
    <name evidence="10" type="ORF">NMU02_11685</name>
</gene>
<dbReference type="RefSeq" id="WP_255028108.1">
    <property type="nucleotide sequence ID" value="NZ_JANDHW010000013.1"/>
</dbReference>
<evidence type="ECO:0000259" key="9">
    <source>
        <dbReference type="Pfam" id="PF12704"/>
    </source>
</evidence>
<comment type="caution">
    <text evidence="10">The sequence shown here is derived from an EMBL/GenBank/DDBJ whole genome shotgun (WGS) entry which is preliminary data.</text>
</comment>
<accession>A0ABT1MJE8</accession>
<feature type="domain" description="MacB-like periplasmic core" evidence="9">
    <location>
        <begin position="21"/>
        <end position="247"/>
    </location>
</feature>
<dbReference type="InterPro" id="IPR050250">
    <property type="entry name" value="Macrolide_Exporter_MacB"/>
</dbReference>
<evidence type="ECO:0000256" key="7">
    <source>
        <dbReference type="SAM" id="Phobius"/>
    </source>
</evidence>
<keyword evidence="5 7" id="KW-0472">Membrane</keyword>
<organism evidence="10 11">
    <name type="scientific">Coprobacter tertius</name>
    <dbReference type="NCBI Taxonomy" id="2944915"/>
    <lineage>
        <taxon>Bacteria</taxon>
        <taxon>Pseudomonadati</taxon>
        <taxon>Bacteroidota</taxon>
        <taxon>Bacteroidia</taxon>
        <taxon>Bacteroidales</taxon>
        <taxon>Barnesiellaceae</taxon>
        <taxon>Coprobacter</taxon>
    </lineage>
</organism>
<feature type="transmembrane region" description="Helical" evidence="7">
    <location>
        <begin position="379"/>
        <end position="401"/>
    </location>
</feature>
<dbReference type="InterPro" id="IPR003838">
    <property type="entry name" value="ABC3_permease_C"/>
</dbReference>
<name>A0ABT1MJE8_9BACT</name>
<dbReference type="EMBL" id="JANDHW010000013">
    <property type="protein sequence ID" value="MCP9612753.1"/>
    <property type="molecule type" value="Genomic_DNA"/>
</dbReference>
<protein>
    <submittedName>
        <fullName evidence="10">ABC transporter permease</fullName>
    </submittedName>
</protein>
<evidence type="ECO:0000256" key="4">
    <source>
        <dbReference type="ARBA" id="ARBA00022989"/>
    </source>
</evidence>
<dbReference type="Pfam" id="PF12704">
    <property type="entry name" value="MacB_PCD"/>
    <property type="match status" value="1"/>
</dbReference>
<dbReference type="PANTHER" id="PTHR30572">
    <property type="entry name" value="MEMBRANE COMPONENT OF TRANSPORTER-RELATED"/>
    <property type="match status" value="1"/>
</dbReference>
<proteinExistence type="inferred from homology"/>
<evidence type="ECO:0000313" key="10">
    <source>
        <dbReference type="EMBL" id="MCP9612753.1"/>
    </source>
</evidence>
<evidence type="ECO:0000256" key="3">
    <source>
        <dbReference type="ARBA" id="ARBA00022692"/>
    </source>
</evidence>
<feature type="transmembrane region" description="Helical" evidence="7">
    <location>
        <begin position="329"/>
        <end position="359"/>
    </location>
</feature>
<keyword evidence="11" id="KW-1185">Reference proteome</keyword>
<feature type="domain" description="ABC3 transporter permease C-terminal" evidence="8">
    <location>
        <begin position="288"/>
        <end position="409"/>
    </location>
</feature>
<comment type="subcellular location">
    <subcellularLocation>
        <location evidence="1">Cell membrane</location>
        <topology evidence="1">Multi-pass membrane protein</topology>
    </subcellularLocation>
</comment>
<evidence type="ECO:0000256" key="5">
    <source>
        <dbReference type="ARBA" id="ARBA00023136"/>
    </source>
</evidence>
<evidence type="ECO:0000313" key="11">
    <source>
        <dbReference type="Proteomes" id="UP001205603"/>
    </source>
</evidence>
<feature type="transmembrane region" description="Helical" evidence="7">
    <location>
        <begin position="284"/>
        <end position="309"/>
    </location>
</feature>
<keyword evidence="2" id="KW-1003">Cell membrane</keyword>
<evidence type="ECO:0000256" key="6">
    <source>
        <dbReference type="ARBA" id="ARBA00038076"/>
    </source>
</evidence>
<comment type="similarity">
    <text evidence="6">Belongs to the ABC-4 integral membrane protein family.</text>
</comment>
<sequence length="418" mass="46639">MFDKDKWQEIWMTITRNKMRSFLTAFGVFWGIFMLVVMSGSGHGLENGVMAGIKDFAKNSCFFYSNNTDEAYKGFKKGRSWTMHTSDLEIIKSRIPGLEYYSAMLMEWKRDKNTIRGERSGSFYIKGFSPDYIHIEPQQLIYGRYINEMDIKDKRKVCVIGKRVYDEMFFGENPLGKMLQVDGIIYKVIGVNNPVSKIQIGGPSEESITLPFSTMQQSYQRGDRIDMIAVTGDENISISSIEEKIKDLIKNNNSISPTDIQAVGSMNAEKEFKMVYNLFTGINWLIWIVGAGTLLAGVVGVSNIMLVSVRERTREIGIRRALGAKPSSILIQILSESVLLTALAGFIGLCAGVGLLQLVSNVLDANMSGDNVFFTSPQIPFSTAVIATLVLLVFGSLAGMLPAWRALQIKAIDAIREE</sequence>
<feature type="transmembrane region" description="Helical" evidence="7">
    <location>
        <begin position="21"/>
        <end position="40"/>
    </location>
</feature>
<evidence type="ECO:0000259" key="8">
    <source>
        <dbReference type="Pfam" id="PF02687"/>
    </source>
</evidence>
<dbReference type="InterPro" id="IPR025857">
    <property type="entry name" value="MacB_PCD"/>
</dbReference>
<keyword evidence="4 7" id="KW-1133">Transmembrane helix</keyword>